<evidence type="ECO:0000313" key="1">
    <source>
        <dbReference type="EMBL" id="KPL76728.1"/>
    </source>
</evidence>
<keyword evidence="2" id="KW-1185">Reference proteome</keyword>
<dbReference type="OrthoDB" id="9938135at2"/>
<dbReference type="Proteomes" id="UP000050514">
    <property type="component" value="Unassembled WGS sequence"/>
</dbReference>
<accession>A0A0P6XTX1</accession>
<dbReference type="RefSeq" id="WP_061912800.1">
    <property type="nucleotide sequence ID" value="NZ_DF967971.1"/>
</dbReference>
<protein>
    <submittedName>
        <fullName evidence="1">Uncharacterized protein</fullName>
    </submittedName>
</protein>
<dbReference type="AlphaFoldDB" id="A0A0P6XTX1"/>
<dbReference type="STRING" id="360411.AC812_05330"/>
<reference evidence="1 2" key="1">
    <citation type="submission" date="2015-07" db="EMBL/GenBank/DDBJ databases">
        <title>Draft genome of Bellilinea caldifistulae DSM 17877.</title>
        <authorList>
            <person name="Hemp J."/>
            <person name="Ward L.M."/>
            <person name="Pace L.A."/>
            <person name="Fischer W.W."/>
        </authorList>
    </citation>
    <scope>NUCLEOTIDE SEQUENCE [LARGE SCALE GENOMIC DNA]</scope>
    <source>
        <strain evidence="1 2">GOMI-1</strain>
    </source>
</reference>
<comment type="caution">
    <text evidence="1">The sequence shown here is derived from an EMBL/GenBank/DDBJ whole genome shotgun (WGS) entry which is preliminary data.</text>
</comment>
<proteinExistence type="predicted"/>
<sequence>MNPIFSAYFEPDDPAQAFVRPNTIPAGWDMTDFLMKSHPHRPAAEMNGTAYEQHLRQSVSEYEPPKNVV</sequence>
<organism evidence="1 2">
    <name type="scientific">Bellilinea caldifistulae</name>
    <dbReference type="NCBI Taxonomy" id="360411"/>
    <lineage>
        <taxon>Bacteria</taxon>
        <taxon>Bacillati</taxon>
        <taxon>Chloroflexota</taxon>
        <taxon>Anaerolineae</taxon>
        <taxon>Anaerolineales</taxon>
        <taxon>Anaerolineaceae</taxon>
        <taxon>Bellilinea</taxon>
    </lineage>
</organism>
<gene>
    <name evidence="1" type="ORF">AC812_05330</name>
</gene>
<name>A0A0P6XTX1_9CHLR</name>
<evidence type="ECO:0000313" key="2">
    <source>
        <dbReference type="Proteomes" id="UP000050514"/>
    </source>
</evidence>
<dbReference type="EMBL" id="LGHJ01000011">
    <property type="protein sequence ID" value="KPL76728.1"/>
    <property type="molecule type" value="Genomic_DNA"/>
</dbReference>